<dbReference type="InterPro" id="IPR017441">
    <property type="entry name" value="Protein_kinase_ATP_BS"/>
</dbReference>
<keyword evidence="6 9" id="KW-0067">ATP-binding</keyword>
<keyword evidence="5 13" id="KW-0418">Kinase</keyword>
<comment type="caution">
    <text evidence="13">The sequence shown here is derived from an EMBL/GenBank/DDBJ whole genome shotgun (WGS) entry which is preliminary data.</text>
</comment>
<keyword evidence="2 10" id="KW-0723">Serine/threonine-protein kinase</keyword>
<sequence>MDTQVIVHPILGEFYIIKTVGRGTYAKVYQARHAKSNIQVAMKVWSKEAVVDNDNVIKREVDLMKGISHPLIVNLFDSFEYNGKVIYMTELVHGINLLEYANNKGNLNENEARRMFAQMVLIIDYVHNVKHIVHRDLKCENLMVDSYGNIHLIDFGFARAIDDSHPLLSTMCGSPAYVAPEIIKNKPYDAKVDIWSLGVILYAIVNGFLPFDDCNSTKMLAKIVCQEPEFSSELSSDLVDLLKAMLLKDPSERITLEEIKEHPWLTKDSYGRQFTLTSRAFDLTKLYPKNRESIDPLVVQALEFKEDDVKNVLNDFQNGKKTQNTLLYEIVRKIRISNEMASAGQMIFAPKSSNCMPKRVSTFGPQKKTSILPILLSNDQSTTSVKRMANNIQSTSQFPTDQNSQQQQQEQQQQQQQHFFFVINQSNNQPISPSNIFFLIVKRDPSKRLQRDHTKTLSANMLPPSMFNVTAQRGISRPKQVLFRRCSLII</sequence>
<evidence type="ECO:0000256" key="11">
    <source>
        <dbReference type="SAM" id="MobiDB-lite"/>
    </source>
</evidence>
<feature type="compositionally biased region" description="Low complexity" evidence="11">
    <location>
        <begin position="405"/>
        <end position="416"/>
    </location>
</feature>
<dbReference type="FunFam" id="1.10.510.10:FF:000571">
    <property type="entry name" value="Maternal embryonic leucine zipper kinase"/>
    <property type="match status" value="1"/>
</dbReference>
<dbReference type="VEuPathDB" id="TrichDB:TRFO_39765"/>
<dbReference type="PROSITE" id="PS00107">
    <property type="entry name" value="PROTEIN_KINASE_ATP"/>
    <property type="match status" value="1"/>
</dbReference>
<dbReference type="EMBL" id="MLAK01001354">
    <property type="protein sequence ID" value="OHS94046.1"/>
    <property type="molecule type" value="Genomic_DNA"/>
</dbReference>
<name>A0A1J4J3P3_9EUKA</name>
<keyword evidence="4 9" id="KW-0547">Nucleotide-binding</keyword>
<evidence type="ECO:0000256" key="1">
    <source>
        <dbReference type="ARBA" id="ARBA00012513"/>
    </source>
</evidence>
<protein>
    <recommendedName>
        <fullName evidence="1">non-specific serine/threonine protein kinase</fullName>
        <ecNumber evidence="1">2.7.11.1</ecNumber>
    </recommendedName>
</protein>
<dbReference type="PROSITE" id="PS50011">
    <property type="entry name" value="PROTEIN_KINASE_DOM"/>
    <property type="match status" value="1"/>
</dbReference>
<evidence type="ECO:0000256" key="6">
    <source>
        <dbReference type="ARBA" id="ARBA00022840"/>
    </source>
</evidence>
<evidence type="ECO:0000259" key="12">
    <source>
        <dbReference type="PROSITE" id="PS50011"/>
    </source>
</evidence>
<comment type="similarity">
    <text evidence="10">Belongs to the protein kinase superfamily.</text>
</comment>
<feature type="region of interest" description="Disordered" evidence="11">
    <location>
        <begin position="395"/>
        <end position="416"/>
    </location>
</feature>
<evidence type="ECO:0000256" key="5">
    <source>
        <dbReference type="ARBA" id="ARBA00022777"/>
    </source>
</evidence>
<dbReference type="PANTHER" id="PTHR43895">
    <property type="entry name" value="CALCIUM/CALMODULIN-DEPENDENT PROTEIN KINASE KINASE-RELATED"/>
    <property type="match status" value="1"/>
</dbReference>
<dbReference type="SUPFAM" id="SSF56112">
    <property type="entry name" value="Protein kinase-like (PK-like)"/>
    <property type="match status" value="1"/>
</dbReference>
<dbReference type="PROSITE" id="PS00108">
    <property type="entry name" value="PROTEIN_KINASE_ST"/>
    <property type="match status" value="1"/>
</dbReference>
<comment type="catalytic activity">
    <reaction evidence="8">
        <text>L-seryl-[protein] + ATP = O-phospho-L-seryl-[protein] + ADP + H(+)</text>
        <dbReference type="Rhea" id="RHEA:17989"/>
        <dbReference type="Rhea" id="RHEA-COMP:9863"/>
        <dbReference type="Rhea" id="RHEA-COMP:11604"/>
        <dbReference type="ChEBI" id="CHEBI:15378"/>
        <dbReference type="ChEBI" id="CHEBI:29999"/>
        <dbReference type="ChEBI" id="CHEBI:30616"/>
        <dbReference type="ChEBI" id="CHEBI:83421"/>
        <dbReference type="ChEBI" id="CHEBI:456216"/>
        <dbReference type="EC" id="2.7.11.1"/>
    </reaction>
</comment>
<dbReference type="InterPro" id="IPR011009">
    <property type="entry name" value="Kinase-like_dom_sf"/>
</dbReference>
<dbReference type="RefSeq" id="XP_068347183.1">
    <property type="nucleotide sequence ID" value="XM_068512824.1"/>
</dbReference>
<keyword evidence="14" id="KW-1185">Reference proteome</keyword>
<reference evidence="13" key="1">
    <citation type="submission" date="2016-10" db="EMBL/GenBank/DDBJ databases">
        <authorList>
            <person name="Benchimol M."/>
            <person name="Almeida L.G."/>
            <person name="Vasconcelos A.T."/>
            <person name="Perreira-Neves A."/>
            <person name="Rosa I.A."/>
            <person name="Tasca T."/>
            <person name="Bogo M.R."/>
            <person name="de Souza W."/>
        </authorList>
    </citation>
    <scope>NUCLEOTIDE SEQUENCE [LARGE SCALE GENOMIC DNA]</scope>
    <source>
        <strain evidence="13">K</strain>
    </source>
</reference>
<dbReference type="GO" id="GO:0005524">
    <property type="term" value="F:ATP binding"/>
    <property type="evidence" value="ECO:0007669"/>
    <property type="project" value="UniProtKB-UniRule"/>
</dbReference>
<dbReference type="GO" id="GO:0004674">
    <property type="term" value="F:protein serine/threonine kinase activity"/>
    <property type="evidence" value="ECO:0007669"/>
    <property type="project" value="UniProtKB-KW"/>
</dbReference>
<accession>A0A1J4J3P3</accession>
<dbReference type="Gene3D" id="1.10.510.10">
    <property type="entry name" value="Transferase(Phosphotransferase) domain 1"/>
    <property type="match status" value="1"/>
</dbReference>
<dbReference type="GO" id="GO:0007165">
    <property type="term" value="P:signal transduction"/>
    <property type="evidence" value="ECO:0007669"/>
    <property type="project" value="TreeGrafter"/>
</dbReference>
<evidence type="ECO:0000313" key="13">
    <source>
        <dbReference type="EMBL" id="OHS94046.1"/>
    </source>
</evidence>
<dbReference type="SMART" id="SM00220">
    <property type="entry name" value="S_TKc"/>
    <property type="match status" value="1"/>
</dbReference>
<evidence type="ECO:0000313" key="14">
    <source>
        <dbReference type="Proteomes" id="UP000179807"/>
    </source>
</evidence>
<evidence type="ECO:0000256" key="3">
    <source>
        <dbReference type="ARBA" id="ARBA00022679"/>
    </source>
</evidence>
<organism evidence="13 14">
    <name type="scientific">Tritrichomonas foetus</name>
    <dbReference type="NCBI Taxonomy" id="1144522"/>
    <lineage>
        <taxon>Eukaryota</taxon>
        <taxon>Metamonada</taxon>
        <taxon>Parabasalia</taxon>
        <taxon>Tritrichomonadida</taxon>
        <taxon>Tritrichomonadidae</taxon>
        <taxon>Tritrichomonas</taxon>
    </lineage>
</organism>
<dbReference type="AlphaFoldDB" id="A0A1J4J3P3"/>
<feature type="domain" description="Protein kinase" evidence="12">
    <location>
        <begin position="14"/>
        <end position="265"/>
    </location>
</feature>
<evidence type="ECO:0000256" key="8">
    <source>
        <dbReference type="ARBA" id="ARBA00048679"/>
    </source>
</evidence>
<evidence type="ECO:0000256" key="2">
    <source>
        <dbReference type="ARBA" id="ARBA00022527"/>
    </source>
</evidence>
<dbReference type="CDD" id="cd14003">
    <property type="entry name" value="STKc_AMPK-like"/>
    <property type="match status" value="1"/>
</dbReference>
<gene>
    <name evidence="13" type="ORF">TRFO_39765</name>
</gene>
<feature type="compositionally biased region" description="Polar residues" evidence="11">
    <location>
        <begin position="395"/>
        <end position="404"/>
    </location>
</feature>
<keyword evidence="3" id="KW-0808">Transferase</keyword>
<dbReference type="PANTHER" id="PTHR43895:SF32">
    <property type="entry name" value="SERINE_THREONINE-PROTEIN KINASE CHK1"/>
    <property type="match status" value="1"/>
</dbReference>
<dbReference type="Pfam" id="PF00069">
    <property type="entry name" value="Pkinase"/>
    <property type="match status" value="1"/>
</dbReference>
<evidence type="ECO:0000256" key="4">
    <source>
        <dbReference type="ARBA" id="ARBA00022741"/>
    </source>
</evidence>
<comment type="catalytic activity">
    <reaction evidence="7">
        <text>L-threonyl-[protein] + ATP = O-phospho-L-threonyl-[protein] + ADP + H(+)</text>
        <dbReference type="Rhea" id="RHEA:46608"/>
        <dbReference type="Rhea" id="RHEA-COMP:11060"/>
        <dbReference type="Rhea" id="RHEA-COMP:11605"/>
        <dbReference type="ChEBI" id="CHEBI:15378"/>
        <dbReference type="ChEBI" id="CHEBI:30013"/>
        <dbReference type="ChEBI" id="CHEBI:30616"/>
        <dbReference type="ChEBI" id="CHEBI:61977"/>
        <dbReference type="ChEBI" id="CHEBI:456216"/>
        <dbReference type="EC" id="2.7.11.1"/>
    </reaction>
</comment>
<dbReference type="InterPro" id="IPR008271">
    <property type="entry name" value="Ser/Thr_kinase_AS"/>
</dbReference>
<dbReference type="Proteomes" id="UP000179807">
    <property type="component" value="Unassembled WGS sequence"/>
</dbReference>
<dbReference type="GeneID" id="94847528"/>
<proteinExistence type="inferred from homology"/>
<evidence type="ECO:0000256" key="10">
    <source>
        <dbReference type="RuleBase" id="RU000304"/>
    </source>
</evidence>
<evidence type="ECO:0000256" key="9">
    <source>
        <dbReference type="PROSITE-ProRule" id="PRU10141"/>
    </source>
</evidence>
<dbReference type="EC" id="2.7.11.1" evidence="1"/>
<dbReference type="InterPro" id="IPR000719">
    <property type="entry name" value="Prot_kinase_dom"/>
</dbReference>
<feature type="binding site" evidence="9">
    <location>
        <position position="43"/>
    </location>
    <ligand>
        <name>ATP</name>
        <dbReference type="ChEBI" id="CHEBI:30616"/>
    </ligand>
</feature>
<evidence type="ECO:0000256" key="7">
    <source>
        <dbReference type="ARBA" id="ARBA00047899"/>
    </source>
</evidence>